<evidence type="ECO:0000313" key="2">
    <source>
        <dbReference type="Proteomes" id="UP000664795"/>
    </source>
</evidence>
<name>A0A939G772_9BACT</name>
<organism evidence="1 2">
    <name type="scientific">Fibrella aquatilis</name>
    <dbReference type="NCBI Taxonomy" id="2817059"/>
    <lineage>
        <taxon>Bacteria</taxon>
        <taxon>Pseudomonadati</taxon>
        <taxon>Bacteroidota</taxon>
        <taxon>Cytophagia</taxon>
        <taxon>Cytophagales</taxon>
        <taxon>Spirosomataceae</taxon>
        <taxon>Fibrella</taxon>
    </lineage>
</organism>
<keyword evidence="2" id="KW-1185">Reference proteome</keyword>
<dbReference type="Proteomes" id="UP000664795">
    <property type="component" value="Unassembled WGS sequence"/>
</dbReference>
<dbReference type="Pfam" id="PF13376">
    <property type="entry name" value="OmdA"/>
    <property type="match status" value="1"/>
</dbReference>
<protein>
    <submittedName>
        <fullName evidence="1">YdeI/OmpD-associated family protein</fullName>
    </submittedName>
</protein>
<sequence length="194" mass="22086">MAVELDFFYSPERNAWRQWLADNHDSAPGIWFVFYKKKTNTPTLTYGEAVEEALCFGWVDSLPRKMDDERHALKFSPRKLKSVWSKPNKERVERLLADGLMTPVGLAKIEQAKQDGSWDALNDSDNLLIPAELENALANNPLAFSNFHKFSPGSRKIILSWLNAAKRPETRAARVAETVRLAELGKRANFPADR</sequence>
<evidence type="ECO:0000313" key="1">
    <source>
        <dbReference type="EMBL" id="MBO0933136.1"/>
    </source>
</evidence>
<reference evidence="1 2" key="1">
    <citation type="submission" date="2021-03" db="EMBL/GenBank/DDBJ databases">
        <title>Fibrella sp. HMF5036 genome sequencing and assembly.</title>
        <authorList>
            <person name="Kang H."/>
            <person name="Kim H."/>
            <person name="Bae S."/>
            <person name="Joh K."/>
        </authorList>
    </citation>
    <scope>NUCLEOTIDE SEQUENCE [LARGE SCALE GENOMIC DNA]</scope>
    <source>
        <strain evidence="1 2">HMF5036</strain>
    </source>
</reference>
<dbReference type="EMBL" id="JAFMYU010000017">
    <property type="protein sequence ID" value="MBO0933136.1"/>
    <property type="molecule type" value="Genomic_DNA"/>
</dbReference>
<comment type="caution">
    <text evidence="1">The sequence shown here is derived from an EMBL/GenBank/DDBJ whole genome shotgun (WGS) entry which is preliminary data.</text>
</comment>
<proteinExistence type="predicted"/>
<accession>A0A939G772</accession>
<gene>
    <name evidence="1" type="ORF">J2I48_19155</name>
</gene>
<dbReference type="AlphaFoldDB" id="A0A939G772"/>
<dbReference type="RefSeq" id="WP_207337100.1">
    <property type="nucleotide sequence ID" value="NZ_JAFMYU010000017.1"/>
</dbReference>